<evidence type="ECO:0000313" key="2">
    <source>
        <dbReference type="Proteomes" id="UP000427906"/>
    </source>
</evidence>
<dbReference type="RefSeq" id="WP_155314712.1">
    <property type="nucleotide sequence ID" value="NZ_AP021874.1"/>
</dbReference>
<keyword evidence="2" id="KW-1185">Reference proteome</keyword>
<accession>A0A5K7YBM1</accession>
<evidence type="ECO:0000313" key="1">
    <source>
        <dbReference type="EMBL" id="BBO66316.1"/>
    </source>
</evidence>
<sequence>MAYHSTSGTADNTADFLVKLKDFLTTVVGWTLHDDGSAQPDPYHVLKSVGESGIEDIYLQFIDDTNTDRIAVRGSLFWDATAHAGVKEAYHNSYTYIRTVDASQFLYWFFADLDHVFVVTKVAATYYGHYSGLINRFWSGVVAVTQTAAAPGSDVVLQVNDASIFTVDGYYQIKDDAGIERVQITAVDTGVTPNTVTVASLANAYAVGAKIGEDPQPVIIGRYQSPGSFYALNKFDGWSSTSGQTGSSAAAHGNFHTASNPDKRYGLLTMFPWLVAHTSSAYKELRGELIEVYAIGSGAADSEDVLDMSGMTYRIFNISGPGWCAVKE</sequence>
<dbReference type="Proteomes" id="UP000427906">
    <property type="component" value="Chromosome"/>
</dbReference>
<dbReference type="KEGG" id="dalk:DSCA_02460"/>
<organism evidence="1 2">
    <name type="scientific">Desulfosarcina alkanivorans</name>
    <dbReference type="NCBI Taxonomy" id="571177"/>
    <lineage>
        <taxon>Bacteria</taxon>
        <taxon>Pseudomonadati</taxon>
        <taxon>Thermodesulfobacteriota</taxon>
        <taxon>Desulfobacteria</taxon>
        <taxon>Desulfobacterales</taxon>
        <taxon>Desulfosarcinaceae</taxon>
        <taxon>Desulfosarcina</taxon>
    </lineage>
</organism>
<dbReference type="OrthoDB" id="5411874at2"/>
<proteinExistence type="predicted"/>
<dbReference type="EMBL" id="AP021874">
    <property type="protein sequence ID" value="BBO66316.1"/>
    <property type="molecule type" value="Genomic_DNA"/>
</dbReference>
<reference evidence="1 2" key="1">
    <citation type="submission" date="2019-11" db="EMBL/GenBank/DDBJ databases">
        <title>Comparative genomics of hydrocarbon-degrading Desulfosarcina strains.</title>
        <authorList>
            <person name="Watanabe M."/>
            <person name="Kojima H."/>
            <person name="Fukui M."/>
        </authorList>
    </citation>
    <scope>NUCLEOTIDE SEQUENCE [LARGE SCALE GENOMIC DNA]</scope>
    <source>
        <strain evidence="1 2">PL12</strain>
    </source>
</reference>
<protein>
    <submittedName>
        <fullName evidence="1">Uncharacterized protein</fullName>
    </submittedName>
</protein>
<dbReference type="AlphaFoldDB" id="A0A5K7YBM1"/>
<name>A0A5K7YBM1_9BACT</name>
<gene>
    <name evidence="1" type="ORF">DSCA_02460</name>
</gene>